<name>A0ABR4B510_9LECA</name>
<reference evidence="1 2" key="1">
    <citation type="submission" date="2024-09" db="EMBL/GenBank/DDBJ databases">
        <title>Rethinking Asexuality: The Enigmatic Case of Functional Sexual Genes in Lepraria (Stereocaulaceae).</title>
        <authorList>
            <person name="Doellman M."/>
            <person name="Sun Y."/>
            <person name="Barcenas-Pena A."/>
            <person name="Lumbsch H.T."/>
            <person name="Grewe F."/>
        </authorList>
    </citation>
    <scope>NUCLEOTIDE SEQUENCE [LARGE SCALE GENOMIC DNA]</scope>
    <source>
        <strain evidence="1 2">Grewe 0041</strain>
    </source>
</reference>
<evidence type="ECO:0000313" key="2">
    <source>
        <dbReference type="Proteomes" id="UP001590951"/>
    </source>
</evidence>
<gene>
    <name evidence="1" type="ORF">ABVK25_006794</name>
</gene>
<proteinExistence type="predicted"/>
<organism evidence="1 2">
    <name type="scientific">Lepraria finkii</name>
    <dbReference type="NCBI Taxonomy" id="1340010"/>
    <lineage>
        <taxon>Eukaryota</taxon>
        <taxon>Fungi</taxon>
        <taxon>Dikarya</taxon>
        <taxon>Ascomycota</taxon>
        <taxon>Pezizomycotina</taxon>
        <taxon>Lecanoromycetes</taxon>
        <taxon>OSLEUM clade</taxon>
        <taxon>Lecanoromycetidae</taxon>
        <taxon>Lecanorales</taxon>
        <taxon>Lecanorineae</taxon>
        <taxon>Stereocaulaceae</taxon>
        <taxon>Lepraria</taxon>
    </lineage>
</organism>
<sequence>MPGLDNLVSKVSYLLITFKGGEPDGQQLDLAADVQFGSFLNPNPSKPGIIFEVAYLEGFDCAREKTQKHLCTLDEPRPSVVVQFKFIEMKASRDEREDMTLESEVHRCDPEDESMTVIFETGVATSRKKNGQTL</sequence>
<accession>A0ABR4B510</accession>
<evidence type="ECO:0000313" key="1">
    <source>
        <dbReference type="EMBL" id="KAL2052855.1"/>
    </source>
</evidence>
<protein>
    <submittedName>
        <fullName evidence="1">Uncharacterized protein</fullName>
    </submittedName>
</protein>
<comment type="caution">
    <text evidence="1">The sequence shown here is derived from an EMBL/GenBank/DDBJ whole genome shotgun (WGS) entry which is preliminary data.</text>
</comment>
<dbReference type="EMBL" id="JBHFEH010000024">
    <property type="protein sequence ID" value="KAL2052855.1"/>
    <property type="molecule type" value="Genomic_DNA"/>
</dbReference>
<dbReference type="Proteomes" id="UP001590951">
    <property type="component" value="Unassembled WGS sequence"/>
</dbReference>
<keyword evidence="2" id="KW-1185">Reference proteome</keyword>